<dbReference type="InterPro" id="IPR005532">
    <property type="entry name" value="SUMF_dom"/>
</dbReference>
<dbReference type="PANTHER" id="PTHR23150:SF19">
    <property type="entry name" value="FORMYLGLYCINE-GENERATING ENZYME"/>
    <property type="match status" value="1"/>
</dbReference>
<evidence type="ECO:0000256" key="1">
    <source>
        <dbReference type="SAM" id="MobiDB-lite"/>
    </source>
</evidence>
<dbReference type="PANTHER" id="PTHR23150">
    <property type="entry name" value="SULFATASE MODIFYING FACTOR 1, 2"/>
    <property type="match status" value="1"/>
</dbReference>
<evidence type="ECO:0000256" key="2">
    <source>
        <dbReference type="SAM" id="SignalP"/>
    </source>
</evidence>
<evidence type="ECO:0000313" key="4">
    <source>
        <dbReference type="EMBL" id="EMB28646.1"/>
    </source>
</evidence>
<proteinExistence type="predicted"/>
<feature type="region of interest" description="Disordered" evidence="1">
    <location>
        <begin position="23"/>
        <end position="44"/>
    </location>
</feature>
<dbReference type="EMBL" id="AGDW01000023">
    <property type="protein sequence ID" value="EMB28646.1"/>
    <property type="molecule type" value="Genomic_DNA"/>
</dbReference>
<sequence length="702" mass="76721">MKHIPKLILLAVLLFANCKNPVGNSSVPSSPQQGGGSGGGSTPAQITITVAGDEHVTLKAEKTFTADKGNTWHQLKAQAEDRIDQYAAGRGPDKWKLTDASGQNLTDAYLFNTNTTVFIVTKPTSTPPTPKITITVKGDQNVELISSAPNFPTLEVDKGKTWGEIESFAKTKIKKYKPHYELKNWHLTNASGTVLNASYITPFNADATVFIETKPVDITLTITGTHITANPPQLKFPRGTKWNTVTKTAVEACITYDPGFKLKQWMRDNGGVKRPLVNNFPFSKDTTIYAETKREKITITVKGDSQVHIKPDNTISDITSGTPWQDIKVLAKAKITGYDTGFVFSAWKKGASGNELLNGDTFEDDTVVYVAAKPVPASDGVKINSETIVGKDPGCEFPAITGTSWTGVFPAGRTVTLSEYTMGKYEVTAELWNTIYVWAKDRGYEFDYNGNTPNSDKPISGVSWRDCVVWCNAYTEAKFGNTAQCVYTDSRTTGIVKSIGDDDDDYIVCDLTKKGYRLPTEAEWEFAARYQGSNDVTDSINAEKYGTVYLTNVNSASGAILPIGFEGMTLPADKSYETLRAETARVAVFDKYYNGSAFVDQPDSVNGVSDVGKRAANKLGIYDMSGNVAEWCWDRYSATLSSGSVNDPTGSTSSADTKRVLRGGFWSKTAEKAVYECMTGKRENDTASAAYQSIGFRLVWQE</sequence>
<dbReference type="InterPro" id="IPR042095">
    <property type="entry name" value="SUMF_sf"/>
</dbReference>
<dbReference type="HOGENOM" id="CLU_012431_1_3_12"/>
<dbReference type="InterPro" id="IPR051043">
    <property type="entry name" value="Sulfatase_Mod_Factor_Kinase"/>
</dbReference>
<dbReference type="Gene3D" id="3.90.1580.10">
    <property type="entry name" value="paralog of FGE (formylglycine-generating enzyme)"/>
    <property type="match status" value="1"/>
</dbReference>
<dbReference type="InterPro" id="IPR016187">
    <property type="entry name" value="CTDL_fold"/>
</dbReference>
<feature type="domain" description="Sulfatase-modifying factor enzyme-like" evidence="3">
    <location>
        <begin position="603"/>
        <end position="700"/>
    </location>
</feature>
<accession>M2AZ52</accession>
<evidence type="ECO:0000259" key="3">
    <source>
        <dbReference type="Pfam" id="PF03781"/>
    </source>
</evidence>
<reference evidence="4" key="1">
    <citation type="submission" date="2012-01" db="EMBL/GenBank/DDBJ databases">
        <title>The Genome Sequence of Treponema denticola H1-T.</title>
        <authorList>
            <consortium name="The Broad Institute Genome Sequencing Platform"/>
            <person name="Earl A."/>
            <person name="Ward D."/>
            <person name="Feldgarden M."/>
            <person name="Gevers D."/>
            <person name="Blanton J.M."/>
            <person name="Fenno C.J."/>
            <person name="Baranova O.V."/>
            <person name="Mathney J."/>
            <person name="Dewhirst F.E."/>
            <person name="Izard J."/>
            <person name="Young S.K."/>
            <person name="Zeng Q."/>
            <person name="Gargeya S."/>
            <person name="Fitzgerald M."/>
            <person name="Haas B."/>
            <person name="Abouelleil A."/>
            <person name="Alvarado L."/>
            <person name="Arachchi H.M."/>
            <person name="Berlin A."/>
            <person name="Chapman S.B."/>
            <person name="Gearin G."/>
            <person name="Goldberg J."/>
            <person name="Griggs A."/>
            <person name="Gujja S."/>
            <person name="Hansen M."/>
            <person name="Heiman D."/>
            <person name="Howarth C."/>
            <person name="Larimer J."/>
            <person name="Lui A."/>
            <person name="MacDonald P.J.P."/>
            <person name="McCowen C."/>
            <person name="Montmayeur A."/>
            <person name="Murphy C."/>
            <person name="Neiman D."/>
            <person name="Pearson M."/>
            <person name="Priest M."/>
            <person name="Roberts A."/>
            <person name="Saif S."/>
            <person name="Shea T."/>
            <person name="Sisk P."/>
            <person name="Stolte C."/>
            <person name="Sykes S."/>
            <person name="Wortman J."/>
            <person name="Nusbaum C."/>
            <person name="Birren B."/>
        </authorList>
    </citation>
    <scope>NUCLEOTIDE SEQUENCE [LARGE SCALE GENOMIC DNA]</scope>
    <source>
        <strain evidence="4">H1-T</strain>
    </source>
</reference>
<feature type="signal peptide" evidence="2">
    <location>
        <begin position="1"/>
        <end position="21"/>
    </location>
</feature>
<feature type="chain" id="PRO_5004020642" description="Sulfatase-modifying factor enzyme-like domain-containing protein" evidence="2">
    <location>
        <begin position="22"/>
        <end position="702"/>
    </location>
</feature>
<dbReference type="GO" id="GO:0120147">
    <property type="term" value="F:formylglycine-generating oxidase activity"/>
    <property type="evidence" value="ECO:0007669"/>
    <property type="project" value="TreeGrafter"/>
</dbReference>
<name>M2AZ52_TREDN</name>
<dbReference type="Proteomes" id="UP000011708">
    <property type="component" value="Chromosome"/>
</dbReference>
<dbReference type="PATRIC" id="fig|999431.4.peg.2335"/>
<dbReference type="Pfam" id="PF03781">
    <property type="entry name" value="FGE-sulfatase"/>
    <property type="match status" value="2"/>
</dbReference>
<feature type="domain" description="Sulfatase-modifying factor enzyme-like" evidence="3">
    <location>
        <begin position="413"/>
        <end position="535"/>
    </location>
</feature>
<feature type="compositionally biased region" description="Low complexity" evidence="1">
    <location>
        <begin position="23"/>
        <end position="32"/>
    </location>
</feature>
<gene>
    <name evidence="4" type="ORF">HMPREF9725_02258</name>
</gene>
<protein>
    <recommendedName>
        <fullName evidence="3">Sulfatase-modifying factor enzyme-like domain-containing protein</fullName>
    </recommendedName>
</protein>
<keyword evidence="2" id="KW-0732">Signal</keyword>
<comment type="caution">
    <text evidence="4">The sequence shown here is derived from an EMBL/GenBank/DDBJ whole genome shotgun (WGS) entry which is preliminary data.</text>
</comment>
<dbReference type="SUPFAM" id="SSF56436">
    <property type="entry name" value="C-type lectin-like"/>
    <property type="match status" value="1"/>
</dbReference>
<dbReference type="RefSeq" id="WP_002689550.1">
    <property type="nucleotide sequence ID" value="NZ_CM001794.1"/>
</dbReference>
<dbReference type="AlphaFoldDB" id="M2AZ52"/>
<organism evidence="4">
    <name type="scientific">Treponema denticola H1-T</name>
    <dbReference type="NCBI Taxonomy" id="999431"/>
    <lineage>
        <taxon>Bacteria</taxon>
        <taxon>Pseudomonadati</taxon>
        <taxon>Spirochaetota</taxon>
        <taxon>Spirochaetia</taxon>
        <taxon>Spirochaetales</taxon>
        <taxon>Treponemataceae</taxon>
        <taxon>Treponema</taxon>
    </lineage>
</organism>